<dbReference type="RefSeq" id="WP_077720871.1">
    <property type="nucleotide sequence ID" value="NZ_CP019699.1"/>
</dbReference>
<gene>
    <name evidence="2" type="ORF">B0W44_15965</name>
</gene>
<reference evidence="2 3" key="1">
    <citation type="journal article" date="2015" name="Int. J. Syst. Evol. Microbiol.">
        <title>Novibacillus thermophilus gen. nov., sp. nov., a Gram-staining-negative and moderately thermophilic member of the family Thermoactinomycetaceae.</title>
        <authorList>
            <person name="Yang G."/>
            <person name="Chen J."/>
            <person name="Zhou S."/>
        </authorList>
    </citation>
    <scope>NUCLEOTIDE SEQUENCE [LARGE SCALE GENOMIC DNA]</scope>
    <source>
        <strain evidence="2 3">SG-1</strain>
    </source>
</reference>
<proteinExistence type="predicted"/>
<accession>A0A1U9KAF3</accession>
<dbReference type="Gene3D" id="1.10.260.40">
    <property type="entry name" value="lambda repressor-like DNA-binding domains"/>
    <property type="match status" value="1"/>
</dbReference>
<dbReference type="OrthoDB" id="2662407at2"/>
<evidence type="ECO:0000313" key="3">
    <source>
        <dbReference type="Proteomes" id="UP000188603"/>
    </source>
</evidence>
<dbReference type="KEGG" id="ntr:B0W44_15965"/>
<dbReference type="STRING" id="1471761.B0W44_15965"/>
<evidence type="ECO:0000313" key="2">
    <source>
        <dbReference type="EMBL" id="AQS57024.1"/>
    </source>
</evidence>
<dbReference type="InterPro" id="IPR001387">
    <property type="entry name" value="Cro/C1-type_HTH"/>
</dbReference>
<dbReference type="SMART" id="SM00530">
    <property type="entry name" value="HTH_XRE"/>
    <property type="match status" value="1"/>
</dbReference>
<dbReference type="GO" id="GO:0003677">
    <property type="term" value="F:DNA binding"/>
    <property type="evidence" value="ECO:0007669"/>
    <property type="project" value="InterPro"/>
</dbReference>
<protein>
    <submittedName>
        <fullName evidence="2">Transcriptional regulator</fullName>
    </submittedName>
</protein>
<dbReference type="SUPFAM" id="SSF47413">
    <property type="entry name" value="lambda repressor-like DNA-binding domains"/>
    <property type="match status" value="1"/>
</dbReference>
<dbReference type="CDD" id="cd00093">
    <property type="entry name" value="HTH_XRE"/>
    <property type="match status" value="1"/>
</dbReference>
<dbReference type="Pfam" id="PF01381">
    <property type="entry name" value="HTH_3"/>
    <property type="match status" value="1"/>
</dbReference>
<name>A0A1U9KAF3_9BACL</name>
<dbReference type="EMBL" id="CP019699">
    <property type="protein sequence ID" value="AQS57024.1"/>
    <property type="molecule type" value="Genomic_DNA"/>
</dbReference>
<evidence type="ECO:0000259" key="1">
    <source>
        <dbReference type="PROSITE" id="PS50943"/>
    </source>
</evidence>
<keyword evidence="3" id="KW-1185">Reference proteome</keyword>
<sequence length="74" mass="8745">MVVKLIDLDFIKSRRLIFNLTLNDMAKEFGFKSPSTYLKYEKGVYSFKAEHLPILCKVLHCNMNDLFLEKMLLK</sequence>
<dbReference type="InterPro" id="IPR010982">
    <property type="entry name" value="Lambda_DNA-bd_dom_sf"/>
</dbReference>
<dbReference type="AlphaFoldDB" id="A0A1U9KAF3"/>
<organism evidence="2 3">
    <name type="scientific">Novibacillus thermophilus</name>
    <dbReference type="NCBI Taxonomy" id="1471761"/>
    <lineage>
        <taxon>Bacteria</taxon>
        <taxon>Bacillati</taxon>
        <taxon>Bacillota</taxon>
        <taxon>Bacilli</taxon>
        <taxon>Bacillales</taxon>
        <taxon>Thermoactinomycetaceae</taxon>
        <taxon>Novibacillus</taxon>
    </lineage>
</organism>
<dbReference type="Proteomes" id="UP000188603">
    <property type="component" value="Chromosome"/>
</dbReference>
<feature type="domain" description="HTH cro/C1-type" evidence="1">
    <location>
        <begin position="11"/>
        <end position="66"/>
    </location>
</feature>
<dbReference type="PROSITE" id="PS50943">
    <property type="entry name" value="HTH_CROC1"/>
    <property type="match status" value="1"/>
</dbReference>